<keyword evidence="6" id="KW-1185">Reference proteome</keyword>
<gene>
    <name evidence="5" type="ORF">BDV96DRAFT_492484</name>
</gene>
<dbReference type="SMART" id="SM01230">
    <property type="entry name" value="Gln-synt_C"/>
    <property type="match status" value="1"/>
</dbReference>
<organism evidence="5 6">
    <name type="scientific">Lophiotrema nucula</name>
    <dbReference type="NCBI Taxonomy" id="690887"/>
    <lineage>
        <taxon>Eukaryota</taxon>
        <taxon>Fungi</taxon>
        <taxon>Dikarya</taxon>
        <taxon>Ascomycota</taxon>
        <taxon>Pezizomycotina</taxon>
        <taxon>Dothideomycetes</taxon>
        <taxon>Pleosporomycetidae</taxon>
        <taxon>Pleosporales</taxon>
        <taxon>Lophiotremataceae</taxon>
        <taxon>Lophiotrema</taxon>
    </lineage>
</organism>
<dbReference type="InterPro" id="IPR014746">
    <property type="entry name" value="Gln_synth/guanido_kin_cat_dom"/>
</dbReference>
<feature type="domain" description="GS catalytic" evidence="4">
    <location>
        <begin position="127"/>
        <end position="445"/>
    </location>
</feature>
<dbReference type="Pfam" id="PF00120">
    <property type="entry name" value="Gln-synt_C"/>
    <property type="match status" value="1"/>
</dbReference>
<dbReference type="Gene3D" id="3.30.590.10">
    <property type="entry name" value="Glutamine synthetase/guanido kinase, catalytic domain"/>
    <property type="match status" value="1"/>
</dbReference>
<sequence>MATNPDQATPVQLSSFIERNPTTRYIHYNVVTLFGTLESQVLPLKRCQKLAQSENEAHRVSPFSLWGGFGNPKRLANNFRYGSDLWYPDWTSLRAFDQHNASVICNVSESATHHLDVDPNDPYHRCPRTGLRNVLRAAKEQQNLTFLVGFELEFYLLEKTQDNEQGWRAPKGVPGCYWSSPIPLRGALGACLTACVEALQMAGIQIEHFHGNFSPGHCEIALSPLSALASADAMVQAIEIVRRTAEVNGFHATFHPKPFAEFDSSGSHAHLSVEQHVAKEISDHFLAGIMRRLEILCGIGMPFEAASRIEAETCGEWQAWGTNNKDVPVRKVRDGYFELRCIDYMSNVYLVLASYIAAGLLGIKSKEPLEQKDCLGLPSWMCDHERQSLGILKRLPSTSTVSMIHLERDCMSLDEVLGKKLLEFFINVRQTDTKDDWKPLQLALY</sequence>
<evidence type="ECO:0000259" key="4">
    <source>
        <dbReference type="PROSITE" id="PS51987"/>
    </source>
</evidence>
<protein>
    <submittedName>
        <fullName evidence="5">Glutamine synthetase bacteria</fullName>
    </submittedName>
</protein>
<name>A0A6A5ZBD6_9PLEO</name>
<evidence type="ECO:0000313" key="5">
    <source>
        <dbReference type="EMBL" id="KAF2115698.1"/>
    </source>
</evidence>
<dbReference type="InterPro" id="IPR008146">
    <property type="entry name" value="Gln_synth_cat_dom"/>
</dbReference>
<dbReference type="OrthoDB" id="3364440at2759"/>
<reference evidence="5" key="1">
    <citation type="journal article" date="2020" name="Stud. Mycol.">
        <title>101 Dothideomycetes genomes: a test case for predicting lifestyles and emergence of pathogens.</title>
        <authorList>
            <person name="Haridas S."/>
            <person name="Albert R."/>
            <person name="Binder M."/>
            <person name="Bloem J."/>
            <person name="Labutti K."/>
            <person name="Salamov A."/>
            <person name="Andreopoulos B."/>
            <person name="Baker S."/>
            <person name="Barry K."/>
            <person name="Bills G."/>
            <person name="Bluhm B."/>
            <person name="Cannon C."/>
            <person name="Castanera R."/>
            <person name="Culley D."/>
            <person name="Daum C."/>
            <person name="Ezra D."/>
            <person name="Gonzalez J."/>
            <person name="Henrissat B."/>
            <person name="Kuo A."/>
            <person name="Liang C."/>
            <person name="Lipzen A."/>
            <person name="Lutzoni F."/>
            <person name="Magnuson J."/>
            <person name="Mondo S."/>
            <person name="Nolan M."/>
            <person name="Ohm R."/>
            <person name="Pangilinan J."/>
            <person name="Park H.-J."/>
            <person name="Ramirez L."/>
            <person name="Alfaro M."/>
            <person name="Sun H."/>
            <person name="Tritt A."/>
            <person name="Yoshinaga Y."/>
            <person name="Zwiers L.-H."/>
            <person name="Turgeon B."/>
            <person name="Goodwin S."/>
            <person name="Spatafora J."/>
            <person name="Crous P."/>
            <person name="Grigoriev I."/>
        </authorList>
    </citation>
    <scope>NUCLEOTIDE SEQUENCE</scope>
    <source>
        <strain evidence="5">CBS 627.86</strain>
    </source>
</reference>
<evidence type="ECO:0000256" key="3">
    <source>
        <dbReference type="RuleBase" id="RU000384"/>
    </source>
</evidence>
<evidence type="ECO:0000256" key="2">
    <source>
        <dbReference type="PROSITE-ProRule" id="PRU01331"/>
    </source>
</evidence>
<comment type="similarity">
    <text evidence="2 3">Belongs to the glutamine synthetase family.</text>
</comment>
<accession>A0A6A5ZBD6</accession>
<dbReference type="GO" id="GO:0004356">
    <property type="term" value="F:glutamine synthetase activity"/>
    <property type="evidence" value="ECO:0007669"/>
    <property type="project" value="InterPro"/>
</dbReference>
<dbReference type="Proteomes" id="UP000799770">
    <property type="component" value="Unassembled WGS sequence"/>
</dbReference>
<dbReference type="SUPFAM" id="SSF55931">
    <property type="entry name" value="Glutamine synthetase/guanido kinase"/>
    <property type="match status" value="1"/>
</dbReference>
<evidence type="ECO:0000313" key="6">
    <source>
        <dbReference type="Proteomes" id="UP000799770"/>
    </source>
</evidence>
<evidence type="ECO:0000256" key="1">
    <source>
        <dbReference type="ARBA" id="ARBA00022598"/>
    </source>
</evidence>
<dbReference type="AlphaFoldDB" id="A0A6A5ZBD6"/>
<dbReference type="PANTHER" id="PTHR43785">
    <property type="entry name" value="GAMMA-GLUTAMYLPUTRESCINE SYNTHETASE"/>
    <property type="match status" value="1"/>
</dbReference>
<dbReference type="EMBL" id="ML977322">
    <property type="protein sequence ID" value="KAF2115698.1"/>
    <property type="molecule type" value="Genomic_DNA"/>
</dbReference>
<proteinExistence type="inferred from homology"/>
<dbReference type="PROSITE" id="PS51987">
    <property type="entry name" value="GS_CATALYTIC"/>
    <property type="match status" value="1"/>
</dbReference>
<keyword evidence="1" id="KW-0436">Ligase</keyword>
<dbReference type="PANTHER" id="PTHR43785:SF2">
    <property type="entry name" value="TYPE-1 GLUTAMINE SYNTHETASE 1"/>
    <property type="match status" value="1"/>
</dbReference>